<dbReference type="SUPFAM" id="SSF52540">
    <property type="entry name" value="P-loop containing nucleoside triphosphate hydrolases"/>
    <property type="match status" value="1"/>
</dbReference>
<dbReference type="Proteomes" id="UP000279029">
    <property type="component" value="Chromosome"/>
</dbReference>
<name>A0A3P7PWJ3_9FIRM</name>
<accession>A0A3P7PWJ3</accession>
<dbReference type="GO" id="GO:0005524">
    <property type="term" value="F:ATP binding"/>
    <property type="evidence" value="ECO:0007669"/>
    <property type="project" value="UniProtKB-KW"/>
</dbReference>
<organism evidence="5 6">
    <name type="scientific">Petrocella atlantisensis</name>
    <dbReference type="NCBI Taxonomy" id="2173034"/>
    <lineage>
        <taxon>Bacteria</taxon>
        <taxon>Bacillati</taxon>
        <taxon>Bacillota</taxon>
        <taxon>Clostridia</taxon>
        <taxon>Lachnospirales</taxon>
        <taxon>Vallitaleaceae</taxon>
        <taxon>Petrocella</taxon>
    </lineage>
</organism>
<dbReference type="PANTHER" id="PTHR30258">
    <property type="entry name" value="TYPE II SECRETION SYSTEM PROTEIN GSPE-RELATED"/>
    <property type="match status" value="1"/>
</dbReference>
<dbReference type="FunFam" id="3.30.300.160:FF:000002">
    <property type="entry name" value="Type II secretion system protein E"/>
    <property type="match status" value="1"/>
</dbReference>
<dbReference type="Gene3D" id="3.40.50.300">
    <property type="entry name" value="P-loop containing nucleotide triphosphate hydrolases"/>
    <property type="match status" value="1"/>
</dbReference>
<evidence type="ECO:0000313" key="6">
    <source>
        <dbReference type="Proteomes" id="UP000279029"/>
    </source>
</evidence>
<dbReference type="Pfam" id="PF00437">
    <property type="entry name" value="T2SSE"/>
    <property type="match status" value="1"/>
</dbReference>
<dbReference type="InterPro" id="IPR037257">
    <property type="entry name" value="T2SS_E_N_sf"/>
</dbReference>
<dbReference type="InterPro" id="IPR001482">
    <property type="entry name" value="T2SS/T4SS_dom"/>
</dbReference>
<dbReference type="Pfam" id="PF05157">
    <property type="entry name" value="MshEN"/>
    <property type="match status" value="1"/>
</dbReference>
<evidence type="ECO:0000256" key="1">
    <source>
        <dbReference type="ARBA" id="ARBA00006611"/>
    </source>
</evidence>
<dbReference type="InterPro" id="IPR007831">
    <property type="entry name" value="T2SS_GspE_N"/>
</dbReference>
<dbReference type="GO" id="GO:0016887">
    <property type="term" value="F:ATP hydrolysis activity"/>
    <property type="evidence" value="ECO:0007669"/>
    <property type="project" value="TreeGrafter"/>
</dbReference>
<keyword evidence="3" id="KW-0067">ATP-binding</keyword>
<dbReference type="FunFam" id="3.40.50.300:FF:000398">
    <property type="entry name" value="Type IV pilus assembly ATPase PilB"/>
    <property type="match status" value="1"/>
</dbReference>
<dbReference type="InterPro" id="IPR027417">
    <property type="entry name" value="P-loop_NTPase"/>
</dbReference>
<dbReference type="CDD" id="cd01129">
    <property type="entry name" value="PulE-GspE-like"/>
    <property type="match status" value="1"/>
</dbReference>
<dbReference type="PROSITE" id="PS00662">
    <property type="entry name" value="T2SP_E"/>
    <property type="match status" value="1"/>
</dbReference>
<dbReference type="KEGG" id="cbar:PATL70BA_1722"/>
<dbReference type="PANTHER" id="PTHR30258:SF1">
    <property type="entry name" value="PROTEIN TRANSPORT PROTEIN HOFB HOMOLOG"/>
    <property type="match status" value="1"/>
</dbReference>
<proteinExistence type="inferred from homology"/>
<keyword evidence="6" id="KW-1185">Reference proteome</keyword>
<dbReference type="SUPFAM" id="SSF160246">
    <property type="entry name" value="EspE N-terminal domain-like"/>
    <property type="match status" value="1"/>
</dbReference>
<dbReference type="GO" id="GO:0005886">
    <property type="term" value="C:plasma membrane"/>
    <property type="evidence" value="ECO:0007669"/>
    <property type="project" value="TreeGrafter"/>
</dbReference>
<evidence type="ECO:0000256" key="2">
    <source>
        <dbReference type="ARBA" id="ARBA00022741"/>
    </source>
</evidence>
<feature type="domain" description="Bacterial type II secretion system protein E" evidence="4">
    <location>
        <begin position="383"/>
        <end position="397"/>
    </location>
</feature>
<evidence type="ECO:0000313" key="5">
    <source>
        <dbReference type="EMBL" id="VDN47611.1"/>
    </source>
</evidence>
<evidence type="ECO:0000256" key="3">
    <source>
        <dbReference type="ARBA" id="ARBA00022840"/>
    </source>
</evidence>
<protein>
    <submittedName>
        <fullName evidence="5">Type II secretion system protein GspE</fullName>
    </submittedName>
</protein>
<dbReference type="EMBL" id="LR130778">
    <property type="protein sequence ID" value="VDN47611.1"/>
    <property type="molecule type" value="Genomic_DNA"/>
</dbReference>
<keyword evidence="2" id="KW-0547">Nucleotide-binding</keyword>
<dbReference type="Gene3D" id="1.10.40.70">
    <property type="match status" value="1"/>
</dbReference>
<gene>
    <name evidence="5" type="ORF">PATL70BA_1722</name>
</gene>
<comment type="similarity">
    <text evidence="1">Belongs to the GSP E family.</text>
</comment>
<dbReference type="AlphaFoldDB" id="A0A3P7PWJ3"/>
<dbReference type="Gene3D" id="3.30.300.160">
    <property type="entry name" value="Type II secretion system, protein E, N-terminal domain"/>
    <property type="match status" value="1"/>
</dbReference>
<reference evidence="5 6" key="1">
    <citation type="submission" date="2018-09" db="EMBL/GenBank/DDBJ databases">
        <authorList>
            <person name="Postec A."/>
        </authorList>
    </citation>
    <scope>NUCLEOTIDE SEQUENCE [LARGE SCALE GENOMIC DNA]</scope>
    <source>
        <strain evidence="5">70B-A</strain>
    </source>
</reference>
<sequence length="562" mass="63135">MIDVAGEMRRLGEILVDTGVISKEDLFRALKIQQERKELLGKILIDEGIITERQMVEVLEFQYGIPRVQLNTYEIDEDVTHLISAKMARRYVLIPIHLDDHILSVAMADPLNLFALDDIKLATGYQVKPLLASEKEILIAIEQYYKKKSADDTVSEFSNKFDSLIDEHDIDFDAISEVNNAPVVKLIDSIIIQAADSKVSDIHIEPDEYNLRVRFRIDGELYEHMQLQKKSQPAIITRIKIMGYMDIGENRVPQDGRVEMDYDGRAIDLRISVMPTIYGEKAVIRLLDRSNKLLTMTELGITEYNLKRYEKVIKVPNGIVLVTGPTGSGKSTTLYATLMEINDPKKNIITVEDPVEYRIRGINQTQVNNKAGLTFANSLRAILRQDPDTIMIGEIRDKETAQIAVRAAITGHLVLSTLHTNDTASSIARLINMGVEPYLIASSVKGLVTQRLVKKICANCKVDYEITEHEAKLIGVGWIKLHKGEGCNLCNHTGYRGRTAIYEVMPITSTIRAMIDSNTSIDVIKEQAIKEGLTTLYQSCLDLVLKGMTTMDELLKLTSGVD</sequence>
<dbReference type="Gene3D" id="3.30.450.90">
    <property type="match status" value="1"/>
</dbReference>
<evidence type="ECO:0000259" key="4">
    <source>
        <dbReference type="PROSITE" id="PS00662"/>
    </source>
</evidence>